<dbReference type="Proteomes" id="UP000005426">
    <property type="component" value="Unassembled WGS sequence"/>
</dbReference>
<feature type="transmembrane region" description="Helical" evidence="1">
    <location>
        <begin position="48"/>
        <end position="68"/>
    </location>
</feature>
<reference evidence="2 3" key="1">
    <citation type="journal article" date="2011" name="Genome Biol.">
        <title>Comparative genome sequence analysis underscores mycoparasitism as the ancestral life style of Trichoderma.</title>
        <authorList>
            <person name="Kubicek C.P."/>
            <person name="Herrera-Estrella A."/>
            <person name="Seidl-Seiboth V."/>
            <person name="Martinez D.A."/>
            <person name="Druzhinina I.S."/>
            <person name="Thon M."/>
            <person name="Zeilinger S."/>
            <person name="Casas-Flores S."/>
            <person name="Horwitz B.A."/>
            <person name="Mukherjee P.K."/>
            <person name="Mukherjee M."/>
            <person name="Kredics L."/>
            <person name="Alcaraz L.D."/>
            <person name="Aerts A."/>
            <person name="Antal Z."/>
            <person name="Atanasova L."/>
            <person name="Cervantes-Badillo M.G."/>
            <person name="Challacombe J."/>
            <person name="Chertkov O."/>
            <person name="McCluskey K."/>
            <person name="Coulpier F."/>
            <person name="Deshpande N."/>
            <person name="von Doehren H."/>
            <person name="Ebbole D.J."/>
            <person name="Esquivel-Naranjo E.U."/>
            <person name="Fekete E."/>
            <person name="Flipphi M."/>
            <person name="Glaser F."/>
            <person name="Gomez-Rodriguez E.Y."/>
            <person name="Gruber S."/>
            <person name="Han C."/>
            <person name="Henrissat B."/>
            <person name="Hermosa R."/>
            <person name="Hernandez-Onate M."/>
            <person name="Karaffa L."/>
            <person name="Kosti I."/>
            <person name="Le Crom S."/>
            <person name="Lindquist E."/>
            <person name="Lucas S."/>
            <person name="Luebeck M."/>
            <person name="Luebeck P.S."/>
            <person name="Margeot A."/>
            <person name="Metz B."/>
            <person name="Misra M."/>
            <person name="Nevalainen H."/>
            <person name="Omann M."/>
            <person name="Packer N."/>
            <person name="Perrone G."/>
            <person name="Uresti-Rivera E.E."/>
            <person name="Salamov A."/>
            <person name="Schmoll M."/>
            <person name="Seiboth B."/>
            <person name="Shapiro H."/>
            <person name="Sukno S."/>
            <person name="Tamayo-Ramos J.A."/>
            <person name="Tisch D."/>
            <person name="Wiest A."/>
            <person name="Wilkinson H.H."/>
            <person name="Zhang M."/>
            <person name="Coutinho P.M."/>
            <person name="Kenerley C.M."/>
            <person name="Monte E."/>
            <person name="Baker S.E."/>
            <person name="Grigoriev I.V."/>
        </authorList>
    </citation>
    <scope>NUCLEOTIDE SEQUENCE [LARGE SCALE GENOMIC DNA]</scope>
    <source>
        <strain evidence="3">ATCC 20476 / IMI 206040</strain>
    </source>
</reference>
<keyword evidence="1" id="KW-0472">Membrane</keyword>
<feature type="transmembrane region" description="Helical" evidence="1">
    <location>
        <begin position="178"/>
        <end position="199"/>
    </location>
</feature>
<gene>
    <name evidence="2" type="ORF">TRIATDRAFT_183765</name>
</gene>
<feature type="transmembrane region" description="Helical" evidence="1">
    <location>
        <begin position="287"/>
        <end position="305"/>
    </location>
</feature>
<evidence type="ECO:0000313" key="2">
    <source>
        <dbReference type="EMBL" id="EHK42469.1"/>
    </source>
</evidence>
<protein>
    <submittedName>
        <fullName evidence="2">Uncharacterized protein</fullName>
    </submittedName>
</protein>
<feature type="non-terminal residue" evidence="2">
    <location>
        <position position="1"/>
    </location>
</feature>
<accession>G9P161</accession>
<evidence type="ECO:0000313" key="3">
    <source>
        <dbReference type="Proteomes" id="UP000005426"/>
    </source>
</evidence>
<dbReference type="AlphaFoldDB" id="G9P161"/>
<feature type="non-terminal residue" evidence="2">
    <location>
        <position position="318"/>
    </location>
</feature>
<dbReference type="GeneID" id="25777180"/>
<keyword evidence="1" id="KW-1133">Transmembrane helix</keyword>
<organism evidence="2 3">
    <name type="scientific">Hypocrea atroviridis (strain ATCC 20476 / IMI 206040)</name>
    <name type="common">Trichoderma atroviride</name>
    <dbReference type="NCBI Taxonomy" id="452589"/>
    <lineage>
        <taxon>Eukaryota</taxon>
        <taxon>Fungi</taxon>
        <taxon>Dikarya</taxon>
        <taxon>Ascomycota</taxon>
        <taxon>Pezizomycotina</taxon>
        <taxon>Sordariomycetes</taxon>
        <taxon>Hypocreomycetidae</taxon>
        <taxon>Hypocreales</taxon>
        <taxon>Hypocreaceae</taxon>
        <taxon>Trichoderma</taxon>
    </lineage>
</organism>
<keyword evidence="3" id="KW-1185">Reference proteome</keyword>
<feature type="transmembrane region" description="Helical" evidence="1">
    <location>
        <begin position="15"/>
        <end position="36"/>
    </location>
</feature>
<dbReference type="EMBL" id="ABDG02000026">
    <property type="protein sequence ID" value="EHK42469.1"/>
    <property type="molecule type" value="Genomic_DNA"/>
</dbReference>
<dbReference type="HOGENOM" id="CLU_034489_0_0_1"/>
<dbReference type="STRING" id="452589.G9P161"/>
<sequence>ITTQLAIQWQNPSNILLLLFVLGGDIVQHAIAQLFGVYVQPSQNWPRLYLTPVAFSFGWVGYAFKSLASVLGDKQLMPSEPDCPSSVINCSSGYGRNNHSWILGRILRDHELAVEENPGPEYANLDATGKTVSLRIDIFKMQENEKPQIDRVWVLGWLAIVAQLEISMIPWIQDGDWSIFLITACGTIFALLTGSLRQWNLEKWAGRRLNKPESTEKKDKNKVVCLTRGNGHRHAMVFVGNGTAWDLESLATASSAPLAETPWLLGILAVLWGFLFVVVSGLQQNTWFLVLIGGIGMIQNIYASVARRPASAFNISIE</sequence>
<dbReference type="eggNOG" id="ENOG502SH7B">
    <property type="taxonomic scope" value="Eukaryota"/>
</dbReference>
<dbReference type="KEGG" id="tatv:25777180"/>
<name>G9P161_HYPAI</name>
<proteinExistence type="predicted"/>
<feature type="transmembrane region" description="Helical" evidence="1">
    <location>
        <begin position="263"/>
        <end position="281"/>
    </location>
</feature>
<keyword evidence="1" id="KW-0812">Transmembrane</keyword>
<feature type="transmembrane region" description="Helical" evidence="1">
    <location>
        <begin position="152"/>
        <end position="172"/>
    </location>
</feature>
<dbReference type="OrthoDB" id="4898213at2759"/>
<comment type="caution">
    <text evidence="2">The sequence shown here is derived from an EMBL/GenBank/DDBJ whole genome shotgun (WGS) entry which is preliminary data.</text>
</comment>
<evidence type="ECO:0000256" key="1">
    <source>
        <dbReference type="SAM" id="Phobius"/>
    </source>
</evidence>